<evidence type="ECO:0000256" key="2">
    <source>
        <dbReference type="ARBA" id="ARBA00007118"/>
    </source>
</evidence>
<dbReference type="PIRSF" id="PIRSF000232">
    <property type="entry name" value="YdjA"/>
    <property type="match status" value="1"/>
</dbReference>
<evidence type="ECO:0000256" key="5">
    <source>
        <dbReference type="ARBA" id="ARBA00022857"/>
    </source>
</evidence>
<evidence type="ECO:0000259" key="9">
    <source>
        <dbReference type="Pfam" id="PF00881"/>
    </source>
</evidence>
<comment type="cofactor">
    <cofactor evidence="1 8">
        <name>FMN</name>
        <dbReference type="ChEBI" id="CHEBI:58210"/>
    </cofactor>
</comment>
<comment type="caution">
    <text evidence="10">The sequence shown here is derived from an EMBL/GenBank/DDBJ whole genome shotgun (WGS) entry which is preliminary data.</text>
</comment>
<dbReference type="InterPro" id="IPR052530">
    <property type="entry name" value="NAD(P)H_nitroreductase"/>
</dbReference>
<keyword evidence="6 8" id="KW-0560">Oxidoreductase</keyword>
<keyword evidence="3 8" id="KW-0285">Flavoprotein</keyword>
<dbReference type="SUPFAM" id="SSF55469">
    <property type="entry name" value="FMN-dependent nitroreductase-like"/>
    <property type="match status" value="1"/>
</dbReference>
<feature type="domain" description="Nitroreductase" evidence="9">
    <location>
        <begin position="25"/>
        <end position="182"/>
    </location>
</feature>
<keyword evidence="5 8" id="KW-0521">NADP</keyword>
<evidence type="ECO:0000256" key="8">
    <source>
        <dbReference type="PIRNR" id="PIRNR000232"/>
    </source>
</evidence>
<name>A0ABX0HI68_9PROT</name>
<keyword evidence="4 8" id="KW-0288">FMN</keyword>
<evidence type="ECO:0000256" key="4">
    <source>
        <dbReference type="ARBA" id="ARBA00022643"/>
    </source>
</evidence>
<reference evidence="10 11" key="1">
    <citation type="submission" date="2020-02" db="EMBL/GenBank/DDBJ databases">
        <title>Genome sequence of Parvularcula flava strain NH6-79.</title>
        <authorList>
            <person name="Abdul Karim M.H."/>
            <person name="Lam M.Q."/>
            <person name="Chen S.J."/>
            <person name="Yahya A."/>
            <person name="Shahir S."/>
            <person name="Shamsir M.S."/>
            <person name="Chong C.S."/>
        </authorList>
    </citation>
    <scope>NUCLEOTIDE SEQUENCE [LARGE SCALE GENOMIC DNA]</scope>
    <source>
        <strain evidence="10 11">NH6-79</strain>
    </source>
</reference>
<dbReference type="Pfam" id="PF00881">
    <property type="entry name" value="Nitroreductase"/>
    <property type="match status" value="1"/>
</dbReference>
<dbReference type="PANTHER" id="PTHR43821">
    <property type="entry name" value="NAD(P)H NITROREDUCTASE YDJA-RELATED"/>
    <property type="match status" value="1"/>
</dbReference>
<organism evidence="10 11">
    <name type="scientific">Aquisalinus luteolus</name>
    <dbReference type="NCBI Taxonomy" id="1566827"/>
    <lineage>
        <taxon>Bacteria</taxon>
        <taxon>Pseudomonadati</taxon>
        <taxon>Pseudomonadota</taxon>
        <taxon>Alphaproteobacteria</taxon>
        <taxon>Parvularculales</taxon>
        <taxon>Parvularculaceae</taxon>
        <taxon>Aquisalinus</taxon>
    </lineage>
</organism>
<comment type="similarity">
    <text evidence="2 8">Belongs to the nitroreductase family.</text>
</comment>
<dbReference type="InterPro" id="IPR026021">
    <property type="entry name" value="YdjA-like"/>
</dbReference>
<dbReference type="CDD" id="cd02135">
    <property type="entry name" value="YdjA-like"/>
    <property type="match status" value="1"/>
</dbReference>
<evidence type="ECO:0000256" key="6">
    <source>
        <dbReference type="ARBA" id="ARBA00023002"/>
    </source>
</evidence>
<keyword evidence="7 8" id="KW-0520">NAD</keyword>
<dbReference type="PANTHER" id="PTHR43821:SF1">
    <property type="entry name" value="NAD(P)H NITROREDUCTASE YDJA-RELATED"/>
    <property type="match status" value="1"/>
</dbReference>
<sequence length="205" mass="22524">MKDKPVLGDPLPATHPDENFLSMLQQRRSTTAAMMTGPGPDSDQLTTILDIASRVPDHRRVVPYRFVIFEGGARQNAGDILSAAYGKQNPGAEKAAMELEAARFLRAPVVVAVVARTDPGHKTPEWEQVLCCGAACHNMLLAASASGFAAQWLTEWYAYDREVLAAFGLSEEERIAGFIYIGTAKEDPLERPRVEASDITTHWQR</sequence>
<dbReference type="Gene3D" id="3.40.109.10">
    <property type="entry name" value="NADH Oxidase"/>
    <property type="match status" value="1"/>
</dbReference>
<evidence type="ECO:0000313" key="10">
    <source>
        <dbReference type="EMBL" id="NHK26894.1"/>
    </source>
</evidence>
<dbReference type="Proteomes" id="UP000818603">
    <property type="component" value="Unassembled WGS sequence"/>
</dbReference>
<dbReference type="RefSeq" id="WP_155137220.1">
    <property type="nucleotide sequence ID" value="NZ_BMGZ01000001.1"/>
</dbReference>
<keyword evidence="11" id="KW-1185">Reference proteome</keyword>
<dbReference type="InterPro" id="IPR000415">
    <property type="entry name" value="Nitroreductase-like"/>
</dbReference>
<gene>
    <name evidence="10" type="ORF">FF098_003100</name>
</gene>
<evidence type="ECO:0000256" key="7">
    <source>
        <dbReference type="ARBA" id="ARBA00023027"/>
    </source>
</evidence>
<evidence type="ECO:0000256" key="3">
    <source>
        <dbReference type="ARBA" id="ARBA00022630"/>
    </source>
</evidence>
<proteinExistence type="inferred from homology"/>
<evidence type="ECO:0000313" key="11">
    <source>
        <dbReference type="Proteomes" id="UP000818603"/>
    </source>
</evidence>
<dbReference type="EMBL" id="VCJR02000001">
    <property type="protein sequence ID" value="NHK26894.1"/>
    <property type="molecule type" value="Genomic_DNA"/>
</dbReference>
<dbReference type="InterPro" id="IPR029479">
    <property type="entry name" value="Nitroreductase"/>
</dbReference>
<evidence type="ECO:0000256" key="1">
    <source>
        <dbReference type="ARBA" id="ARBA00001917"/>
    </source>
</evidence>
<dbReference type="EC" id="1.-.-.-" evidence="8"/>
<protein>
    <recommendedName>
        <fullName evidence="8">Putative NAD(P)H nitroreductase</fullName>
        <ecNumber evidence="8">1.-.-.-</ecNumber>
    </recommendedName>
</protein>
<accession>A0ABX0HI68</accession>